<dbReference type="EMBL" id="ONZP01000646">
    <property type="protein sequence ID" value="SPJ88877.1"/>
    <property type="molecule type" value="Genomic_DNA"/>
</dbReference>
<keyword evidence="3" id="KW-1185">Reference proteome</keyword>
<proteinExistence type="predicted"/>
<gene>
    <name evidence="2" type="ORF">FTOL_12772</name>
</gene>
<accession>A0AAE8MKG0</accession>
<organism evidence="2 3">
    <name type="scientific">Fusarium torulosum</name>
    <dbReference type="NCBI Taxonomy" id="33205"/>
    <lineage>
        <taxon>Eukaryota</taxon>
        <taxon>Fungi</taxon>
        <taxon>Dikarya</taxon>
        <taxon>Ascomycota</taxon>
        <taxon>Pezizomycotina</taxon>
        <taxon>Sordariomycetes</taxon>
        <taxon>Hypocreomycetidae</taxon>
        <taxon>Hypocreales</taxon>
        <taxon>Nectriaceae</taxon>
        <taxon>Fusarium</taxon>
    </lineage>
</organism>
<evidence type="ECO:0000259" key="1">
    <source>
        <dbReference type="Pfam" id="PF20150"/>
    </source>
</evidence>
<reference evidence="2" key="1">
    <citation type="submission" date="2018-03" db="EMBL/GenBank/DDBJ databases">
        <authorList>
            <person name="Guldener U."/>
        </authorList>
    </citation>
    <scope>NUCLEOTIDE SEQUENCE</scope>
</reference>
<sequence length="382" mass="44091">METSDSTAQASDDLSMSEFHCFLKLPREVQDEIISHAIPPLIVPCHVPAGSITSAGEHSLLSLKLSCRSIYEAVCRVRRVRAFSTMYISPRRPIFSFNPEKDTLRVWEMQLPSSSSSRVGKAAGLPVKRLISMTRKLRVAFISWTSSLRQNHRSTFQDQFAPARKLKLDKLPHLQELIIVSQSVDTFWHNPGFWTDNPQHEEGVEPSKESQRQHVGIAWKANDARYRGLLVQFLSSYTTARMMSRPPKHEPLQIGLHGHTEGEDMLGGLWAGFRYFEDSQEVWFSPLTWYEVRDIMMVPATSTTSEEEAVFEEHHAQFVARVWVIRSGQAAPKDEPHHRWTKVKYIYGEDPDWAYKMHITWEAIWRMVEDQTYGQELYTLSD</sequence>
<dbReference type="Pfam" id="PF20150">
    <property type="entry name" value="2EXR"/>
    <property type="match status" value="1"/>
</dbReference>
<dbReference type="Proteomes" id="UP001187734">
    <property type="component" value="Unassembled WGS sequence"/>
</dbReference>
<protein>
    <recommendedName>
        <fullName evidence="1">2EXR domain-containing protein</fullName>
    </recommendedName>
</protein>
<evidence type="ECO:0000313" key="2">
    <source>
        <dbReference type="EMBL" id="SPJ88877.1"/>
    </source>
</evidence>
<evidence type="ECO:0000313" key="3">
    <source>
        <dbReference type="Proteomes" id="UP001187734"/>
    </source>
</evidence>
<dbReference type="AlphaFoldDB" id="A0AAE8MKG0"/>
<feature type="domain" description="2EXR" evidence="1">
    <location>
        <begin position="19"/>
        <end position="104"/>
    </location>
</feature>
<dbReference type="InterPro" id="IPR045518">
    <property type="entry name" value="2EXR"/>
</dbReference>
<comment type="caution">
    <text evidence="2">The sequence shown here is derived from an EMBL/GenBank/DDBJ whole genome shotgun (WGS) entry which is preliminary data.</text>
</comment>
<name>A0AAE8MKG0_9HYPO</name>